<sequence length="297" mass="34394">MDLIKIKGNAYFFNAPTNSGVYVFKNKNCLIIDTGLNNGQARKLEEALLRSGFHPKYIINTHSHLDHCGGNSYFQENYSGCIVYTSELERVYLENPHIYPTTLFSSSPPKELYRKQRPLRVDFTLEKGSIKINDEKFEIIPLKGHTIDQIGIITPEKVCFLGDSIFSQETINKYGLPYLNDVGETIDTLIYLREVECEFFVPGHSDQFLSRKELLELIDLNLNNIDKYIMQIKELLDQPLTREELLENLIVLNDFAVNYTQYHLYHSSLSAFLAYLFNSDKITYSIENGKVYYYNCV</sequence>
<dbReference type="OrthoDB" id="11380at2"/>
<name>A0A4R7K8R5_9CLOT</name>
<evidence type="ECO:0000313" key="2">
    <source>
        <dbReference type="EMBL" id="TDT50397.1"/>
    </source>
</evidence>
<dbReference type="PANTHER" id="PTHR42951:SF14">
    <property type="entry name" value="METALLO-BETA-LACTAMASE SUPERFAMILY PROTEIN"/>
    <property type="match status" value="1"/>
</dbReference>
<keyword evidence="2" id="KW-0378">Hydrolase</keyword>
<protein>
    <submittedName>
        <fullName evidence="2">Glyoxylase-like metal-dependent hydrolase (Beta-lactamase superfamily II)</fullName>
    </submittedName>
</protein>
<dbReference type="SUPFAM" id="SSF56281">
    <property type="entry name" value="Metallo-hydrolase/oxidoreductase"/>
    <property type="match status" value="1"/>
</dbReference>
<gene>
    <name evidence="2" type="ORF">EDD71_12912</name>
</gene>
<dbReference type="Proteomes" id="UP000295325">
    <property type="component" value="Unassembled WGS sequence"/>
</dbReference>
<dbReference type="PANTHER" id="PTHR42951">
    <property type="entry name" value="METALLO-BETA-LACTAMASE DOMAIN-CONTAINING"/>
    <property type="match status" value="1"/>
</dbReference>
<organism evidence="2 3">
    <name type="scientific">Fonticella tunisiensis</name>
    <dbReference type="NCBI Taxonomy" id="1096341"/>
    <lineage>
        <taxon>Bacteria</taxon>
        <taxon>Bacillati</taxon>
        <taxon>Bacillota</taxon>
        <taxon>Clostridia</taxon>
        <taxon>Eubacteriales</taxon>
        <taxon>Clostridiaceae</taxon>
        <taxon>Fonticella</taxon>
    </lineage>
</organism>
<dbReference type="AlphaFoldDB" id="A0A4R7K8R5"/>
<dbReference type="Gene3D" id="3.60.15.10">
    <property type="entry name" value="Ribonuclease Z/Hydroxyacylglutathione hydrolase-like"/>
    <property type="match status" value="1"/>
</dbReference>
<dbReference type="RefSeq" id="WP_133629172.1">
    <property type="nucleotide sequence ID" value="NZ_SOAZ01000029.1"/>
</dbReference>
<evidence type="ECO:0000259" key="1">
    <source>
        <dbReference type="SMART" id="SM00849"/>
    </source>
</evidence>
<dbReference type="SMART" id="SM00849">
    <property type="entry name" value="Lactamase_B"/>
    <property type="match status" value="1"/>
</dbReference>
<reference evidence="2 3" key="1">
    <citation type="submission" date="2019-03" db="EMBL/GenBank/DDBJ databases">
        <title>Genomic Encyclopedia of Type Strains, Phase IV (KMG-IV): sequencing the most valuable type-strain genomes for metagenomic binning, comparative biology and taxonomic classification.</title>
        <authorList>
            <person name="Goeker M."/>
        </authorList>
    </citation>
    <scope>NUCLEOTIDE SEQUENCE [LARGE SCALE GENOMIC DNA]</scope>
    <source>
        <strain evidence="2 3">DSM 24455</strain>
    </source>
</reference>
<dbReference type="CDD" id="cd07743">
    <property type="entry name" value="metallo-hydrolase-like_MBL-fold"/>
    <property type="match status" value="1"/>
</dbReference>
<dbReference type="InterPro" id="IPR001279">
    <property type="entry name" value="Metallo-B-lactamas"/>
</dbReference>
<dbReference type="EMBL" id="SOAZ01000029">
    <property type="protein sequence ID" value="TDT50397.1"/>
    <property type="molecule type" value="Genomic_DNA"/>
</dbReference>
<dbReference type="InterPro" id="IPR050855">
    <property type="entry name" value="NDM-1-like"/>
</dbReference>
<dbReference type="Pfam" id="PF00753">
    <property type="entry name" value="Lactamase_B"/>
    <property type="match status" value="1"/>
</dbReference>
<dbReference type="InterPro" id="IPR036866">
    <property type="entry name" value="RibonucZ/Hydroxyglut_hydro"/>
</dbReference>
<feature type="domain" description="Metallo-beta-lactamase" evidence="1">
    <location>
        <begin position="17"/>
        <end position="204"/>
    </location>
</feature>
<keyword evidence="3" id="KW-1185">Reference proteome</keyword>
<comment type="caution">
    <text evidence="2">The sequence shown here is derived from an EMBL/GenBank/DDBJ whole genome shotgun (WGS) entry which is preliminary data.</text>
</comment>
<evidence type="ECO:0000313" key="3">
    <source>
        <dbReference type="Proteomes" id="UP000295325"/>
    </source>
</evidence>
<proteinExistence type="predicted"/>
<dbReference type="GO" id="GO:0016787">
    <property type="term" value="F:hydrolase activity"/>
    <property type="evidence" value="ECO:0007669"/>
    <property type="project" value="UniProtKB-KW"/>
</dbReference>
<accession>A0A4R7K8R5</accession>